<evidence type="ECO:0000313" key="1">
    <source>
        <dbReference type="EMBL" id="KAF7997465.1"/>
    </source>
</evidence>
<proteinExistence type="predicted"/>
<name>A0A834Y3N4_APHGI</name>
<dbReference type="OrthoDB" id="7681072at2759"/>
<reference evidence="1 2" key="1">
    <citation type="submission" date="2020-08" db="EMBL/GenBank/DDBJ databases">
        <title>Aphidius gifuensis genome sequencing and assembly.</title>
        <authorList>
            <person name="Du Z."/>
        </authorList>
    </citation>
    <scope>NUCLEOTIDE SEQUENCE [LARGE SCALE GENOMIC DNA]</scope>
    <source>
        <strain evidence="1">YNYX2018</strain>
        <tissue evidence="1">Adults</tissue>
    </source>
</reference>
<dbReference type="EMBL" id="JACMRX010000001">
    <property type="protein sequence ID" value="KAF7997465.1"/>
    <property type="molecule type" value="Genomic_DNA"/>
</dbReference>
<accession>A0A834Y3N4</accession>
<dbReference type="AlphaFoldDB" id="A0A834Y3N4"/>
<dbReference type="Proteomes" id="UP000639338">
    <property type="component" value="Unassembled WGS sequence"/>
</dbReference>
<gene>
    <name evidence="1" type="ORF">HCN44_006036</name>
</gene>
<comment type="caution">
    <text evidence="1">The sequence shown here is derived from an EMBL/GenBank/DDBJ whole genome shotgun (WGS) entry which is preliminary data.</text>
</comment>
<protein>
    <submittedName>
        <fullName evidence="1">Uncharacterized protein</fullName>
    </submittedName>
</protein>
<keyword evidence="2" id="KW-1185">Reference proteome</keyword>
<organism evidence="1 2">
    <name type="scientific">Aphidius gifuensis</name>
    <name type="common">Parasitoid wasp</name>
    <dbReference type="NCBI Taxonomy" id="684658"/>
    <lineage>
        <taxon>Eukaryota</taxon>
        <taxon>Metazoa</taxon>
        <taxon>Ecdysozoa</taxon>
        <taxon>Arthropoda</taxon>
        <taxon>Hexapoda</taxon>
        <taxon>Insecta</taxon>
        <taxon>Pterygota</taxon>
        <taxon>Neoptera</taxon>
        <taxon>Endopterygota</taxon>
        <taxon>Hymenoptera</taxon>
        <taxon>Apocrita</taxon>
        <taxon>Ichneumonoidea</taxon>
        <taxon>Braconidae</taxon>
        <taxon>Aphidiinae</taxon>
        <taxon>Aphidius</taxon>
    </lineage>
</organism>
<evidence type="ECO:0000313" key="2">
    <source>
        <dbReference type="Proteomes" id="UP000639338"/>
    </source>
</evidence>
<sequence>MGKIINADKTSDNPQKISKTSVANAILMVRRAIRKKDQENKSKQKKINKNTKNEEHNCLINLDNSRKSSNSDKIKLTGYNVKMIIQQMRLAILKHDWKTVQILFLYIEKNKSMFYAFEPILWRTVFLIFLNSPMSNCSYFEEFLRKSKIIDNIYNNPNNILKQIMTLETY</sequence>